<dbReference type="EMBL" id="AEWJ01000053">
    <property type="protein sequence ID" value="EGD57807.1"/>
    <property type="molecule type" value="Genomic_DNA"/>
</dbReference>
<dbReference type="InterPro" id="IPR011057">
    <property type="entry name" value="Mss4-like_sf"/>
</dbReference>
<comment type="caution">
    <text evidence="6">The sequence shown here is derived from an EMBL/GenBank/DDBJ whole genome shotgun (WGS) entry which is preliminary data.</text>
</comment>
<keyword evidence="2" id="KW-0479">Metal-binding</keyword>
<dbReference type="PANTHER" id="PTHR33337">
    <property type="entry name" value="GFA DOMAIN-CONTAINING PROTEIN"/>
    <property type="match status" value="1"/>
</dbReference>
<name>F1ZC56_9SPHN</name>
<dbReference type="Proteomes" id="UP000004728">
    <property type="component" value="Unassembled WGS sequence"/>
</dbReference>
<dbReference type="OrthoDB" id="7186766at2"/>
<proteinExistence type="inferred from homology"/>
<organism evidence="6 7">
    <name type="scientific">Novosphingobium nitrogenifigens DSM 19370</name>
    <dbReference type="NCBI Taxonomy" id="983920"/>
    <lineage>
        <taxon>Bacteria</taxon>
        <taxon>Pseudomonadati</taxon>
        <taxon>Pseudomonadota</taxon>
        <taxon>Alphaproteobacteria</taxon>
        <taxon>Sphingomonadales</taxon>
        <taxon>Sphingomonadaceae</taxon>
        <taxon>Novosphingobium</taxon>
    </lineage>
</organism>
<evidence type="ECO:0000259" key="5">
    <source>
        <dbReference type="PROSITE" id="PS51891"/>
    </source>
</evidence>
<evidence type="ECO:0000313" key="7">
    <source>
        <dbReference type="Proteomes" id="UP000004728"/>
    </source>
</evidence>
<reference evidence="6 7" key="1">
    <citation type="journal article" date="2012" name="J. Bacteriol.">
        <title>Draft Genome Sequence of Novosphingobium nitrogenifigens Y88T.</title>
        <authorList>
            <person name="Strabala T.J."/>
            <person name="Macdonald L."/>
            <person name="Liu V."/>
            <person name="Smit A.M."/>
        </authorList>
    </citation>
    <scope>NUCLEOTIDE SEQUENCE [LARGE SCALE GENOMIC DNA]</scope>
    <source>
        <strain evidence="6 7">DSM 19370</strain>
    </source>
</reference>
<keyword evidence="4" id="KW-0456">Lyase</keyword>
<dbReference type="PROSITE" id="PS51891">
    <property type="entry name" value="CENP_V_GFA"/>
    <property type="match status" value="1"/>
</dbReference>
<dbReference type="AlphaFoldDB" id="F1ZC56"/>
<accession>F1ZC56</accession>
<evidence type="ECO:0000256" key="3">
    <source>
        <dbReference type="ARBA" id="ARBA00022833"/>
    </source>
</evidence>
<evidence type="ECO:0000256" key="1">
    <source>
        <dbReference type="ARBA" id="ARBA00005495"/>
    </source>
</evidence>
<dbReference type="InParanoid" id="F1ZC56"/>
<gene>
    <name evidence="6" type="ORF">Y88_3133</name>
</gene>
<keyword evidence="3" id="KW-0862">Zinc</keyword>
<comment type="similarity">
    <text evidence="1">Belongs to the Gfa family.</text>
</comment>
<evidence type="ECO:0000256" key="2">
    <source>
        <dbReference type="ARBA" id="ARBA00022723"/>
    </source>
</evidence>
<dbReference type="GO" id="GO:0016846">
    <property type="term" value="F:carbon-sulfur lyase activity"/>
    <property type="evidence" value="ECO:0007669"/>
    <property type="project" value="InterPro"/>
</dbReference>
<dbReference type="SUPFAM" id="SSF51316">
    <property type="entry name" value="Mss4-like"/>
    <property type="match status" value="1"/>
</dbReference>
<dbReference type="STRING" id="983920.Y88_3133"/>
<dbReference type="Gene3D" id="3.90.1590.10">
    <property type="entry name" value="glutathione-dependent formaldehyde- activating enzyme (gfa)"/>
    <property type="match status" value="1"/>
</dbReference>
<keyword evidence="7" id="KW-1185">Reference proteome</keyword>
<feature type="domain" description="CENP-V/GFA" evidence="5">
    <location>
        <begin position="12"/>
        <end position="124"/>
    </location>
</feature>
<dbReference type="Pfam" id="PF04828">
    <property type="entry name" value="GFA"/>
    <property type="match status" value="1"/>
</dbReference>
<evidence type="ECO:0000313" key="6">
    <source>
        <dbReference type="EMBL" id="EGD57807.1"/>
    </source>
</evidence>
<dbReference type="PANTHER" id="PTHR33337:SF33">
    <property type="entry name" value="CENP-V_GFA DOMAIN-CONTAINING PROTEIN"/>
    <property type="match status" value="1"/>
</dbReference>
<evidence type="ECO:0000256" key="4">
    <source>
        <dbReference type="ARBA" id="ARBA00023239"/>
    </source>
</evidence>
<protein>
    <submittedName>
        <fullName evidence="6">Glutathione-dependent formaldehyde-activating, GFA</fullName>
    </submittedName>
</protein>
<sequence>MGEIMTESATFAEGGCACGAIRYRLDDAPYVVHCCHCTDCRREGGSAFAVNAVIEMDRFHVEGAQPLAARLPSASGAGQVVMRCPQCMTALWSHYGGVGDKAAFVRAGTLDDPARCPPSVHIWVQSKLPWILLDPEVPTFERFYSGRDIPAVYGESGAERFRILRGR</sequence>
<dbReference type="HOGENOM" id="CLU_055491_6_2_5"/>
<dbReference type="eggNOG" id="COG3791">
    <property type="taxonomic scope" value="Bacteria"/>
</dbReference>
<dbReference type="GO" id="GO:0046872">
    <property type="term" value="F:metal ion binding"/>
    <property type="evidence" value="ECO:0007669"/>
    <property type="project" value="UniProtKB-KW"/>
</dbReference>
<dbReference type="InterPro" id="IPR006913">
    <property type="entry name" value="CENP-V/GFA"/>
</dbReference>